<accession>A0AAW9SL12</accession>
<evidence type="ECO:0000313" key="4">
    <source>
        <dbReference type="Proteomes" id="UP001223646"/>
    </source>
</evidence>
<dbReference type="Proteomes" id="UP001223646">
    <property type="component" value="Unassembled WGS sequence"/>
</dbReference>
<name>A0AAW9SL12_CORAY</name>
<organism evidence="3 4">
    <name type="scientific">Corynebacterium amycolatum</name>
    <dbReference type="NCBI Taxonomy" id="43765"/>
    <lineage>
        <taxon>Bacteria</taxon>
        <taxon>Bacillati</taxon>
        <taxon>Actinomycetota</taxon>
        <taxon>Actinomycetes</taxon>
        <taxon>Mycobacteriales</taxon>
        <taxon>Corynebacteriaceae</taxon>
        <taxon>Corynebacterium</taxon>
    </lineage>
</organism>
<keyword evidence="2" id="KW-0812">Transmembrane</keyword>
<proteinExistence type="predicted"/>
<dbReference type="PANTHER" id="PTHR30282:SF0">
    <property type="entry name" value="P-AMINOBENZOYL-GLUTAMATE TRANSPORT PROTEIN"/>
    <property type="match status" value="1"/>
</dbReference>
<dbReference type="AlphaFoldDB" id="A0AAW9SL12"/>
<keyword evidence="2" id="KW-0472">Membrane</keyword>
<feature type="transmembrane region" description="Helical" evidence="2">
    <location>
        <begin position="6"/>
        <end position="26"/>
    </location>
</feature>
<reference evidence="3" key="1">
    <citation type="submission" date="2023-05" db="EMBL/GenBank/DDBJ databases">
        <authorList>
            <person name="Du J."/>
        </authorList>
    </citation>
    <scope>NUCLEOTIDE SEQUENCE</scope>
    <source>
        <strain evidence="3">UMB1064</strain>
    </source>
</reference>
<sequence length="193" mass="20345">MPACYATFALSYAGLIGHVAGDAAYVTLIPLGGIAFRALGRSPILGAIVAFVSISAGYDGSPSLTTTDILLSTISTMAAQTIDPAPFITPTANYFFGLASSVLISLVITVVVEKFLAMRPDLEVDEHHVDNKDEDSSYLEVHPEAGRALKFVGLVSILFFTVPVGYPPIGGTNQVHETGLHHGTSRGGLDRVR</sequence>
<evidence type="ECO:0000313" key="3">
    <source>
        <dbReference type="EMBL" id="MEO3717814.1"/>
    </source>
</evidence>
<dbReference type="RefSeq" id="WP_284826634.1">
    <property type="nucleotide sequence ID" value="NZ_JASOOY020000032.1"/>
</dbReference>
<keyword evidence="2" id="KW-1133">Transmembrane helix</keyword>
<evidence type="ECO:0000256" key="2">
    <source>
        <dbReference type="SAM" id="Phobius"/>
    </source>
</evidence>
<protein>
    <submittedName>
        <fullName evidence="3">AbgT family transporter</fullName>
    </submittedName>
</protein>
<dbReference type="GO" id="GO:1902604">
    <property type="term" value="P:p-aminobenzoyl-glutamate transmembrane transport"/>
    <property type="evidence" value="ECO:0007669"/>
    <property type="project" value="InterPro"/>
</dbReference>
<gene>
    <name evidence="3" type="ORF">QP460_009475</name>
</gene>
<feature type="transmembrane region" description="Helical" evidence="2">
    <location>
        <begin position="38"/>
        <end position="58"/>
    </location>
</feature>
<reference evidence="3" key="2">
    <citation type="submission" date="2024-05" db="EMBL/GenBank/DDBJ databases">
        <authorList>
            <person name="Wolfe A."/>
        </authorList>
    </citation>
    <scope>NUCLEOTIDE SEQUENCE</scope>
    <source>
        <strain evidence="3">UMB1064</strain>
    </source>
</reference>
<dbReference type="InterPro" id="IPR004697">
    <property type="entry name" value="AbgT"/>
</dbReference>
<comment type="caution">
    <text evidence="3">The sequence shown here is derived from an EMBL/GenBank/DDBJ whole genome shotgun (WGS) entry which is preliminary data.</text>
</comment>
<dbReference type="PANTHER" id="PTHR30282">
    <property type="entry name" value="P-AMINOBENZOYL GLUTAMATE TRANSPORTER"/>
    <property type="match status" value="1"/>
</dbReference>
<dbReference type="GO" id="GO:0015558">
    <property type="term" value="F:secondary active p-aminobenzoyl-glutamate transmembrane transporter activity"/>
    <property type="evidence" value="ECO:0007669"/>
    <property type="project" value="InterPro"/>
</dbReference>
<evidence type="ECO:0000256" key="1">
    <source>
        <dbReference type="SAM" id="MobiDB-lite"/>
    </source>
</evidence>
<dbReference type="EMBL" id="JASOOY020000032">
    <property type="protein sequence ID" value="MEO3717814.1"/>
    <property type="molecule type" value="Genomic_DNA"/>
</dbReference>
<feature type="transmembrane region" description="Helical" evidence="2">
    <location>
        <begin position="94"/>
        <end position="112"/>
    </location>
</feature>
<dbReference type="Pfam" id="PF03806">
    <property type="entry name" value="ABG_transport"/>
    <property type="match status" value="1"/>
</dbReference>
<feature type="region of interest" description="Disordered" evidence="1">
    <location>
        <begin position="173"/>
        <end position="193"/>
    </location>
</feature>